<evidence type="ECO:0000256" key="8">
    <source>
        <dbReference type="ARBA" id="ARBA00023224"/>
    </source>
</evidence>
<dbReference type="InterPro" id="IPR000725">
    <property type="entry name" value="Olfact_rcpt"/>
</dbReference>
<gene>
    <name evidence="12" type="ORF">SPARVUS_LOCUS1851438</name>
</gene>
<dbReference type="EMBL" id="CATNWA010001730">
    <property type="protein sequence ID" value="CAI9541034.1"/>
    <property type="molecule type" value="Genomic_DNA"/>
</dbReference>
<dbReference type="SUPFAM" id="SSF81321">
    <property type="entry name" value="Family A G protein-coupled receptor-like"/>
    <property type="match status" value="1"/>
</dbReference>
<dbReference type="PRINTS" id="PR00245">
    <property type="entry name" value="OLFACTORYR"/>
</dbReference>
<organism evidence="12 13">
    <name type="scientific">Staurois parvus</name>
    <dbReference type="NCBI Taxonomy" id="386267"/>
    <lineage>
        <taxon>Eukaryota</taxon>
        <taxon>Metazoa</taxon>
        <taxon>Chordata</taxon>
        <taxon>Craniata</taxon>
        <taxon>Vertebrata</taxon>
        <taxon>Euteleostomi</taxon>
        <taxon>Amphibia</taxon>
        <taxon>Batrachia</taxon>
        <taxon>Anura</taxon>
        <taxon>Neobatrachia</taxon>
        <taxon>Ranoidea</taxon>
        <taxon>Ranidae</taxon>
        <taxon>Staurois</taxon>
    </lineage>
</organism>
<protein>
    <recommendedName>
        <fullName evidence="10">Olfactory receptor</fullName>
    </recommendedName>
</protein>
<evidence type="ECO:0000256" key="4">
    <source>
        <dbReference type="ARBA" id="ARBA00022692"/>
    </source>
</evidence>
<keyword evidence="7 10" id="KW-0472">Membrane</keyword>
<feature type="domain" description="G-protein coupled receptors family 1 profile" evidence="11">
    <location>
        <begin position="21"/>
        <end position="234"/>
    </location>
</feature>
<feature type="transmembrane region" description="Helical" evidence="10">
    <location>
        <begin position="176"/>
        <end position="205"/>
    </location>
</feature>
<reference evidence="12" key="1">
    <citation type="submission" date="2023-05" db="EMBL/GenBank/DDBJ databases">
        <authorList>
            <person name="Stuckert A."/>
        </authorList>
    </citation>
    <scope>NUCLEOTIDE SEQUENCE</scope>
</reference>
<dbReference type="Pfam" id="PF13853">
    <property type="entry name" value="7tm_4"/>
    <property type="match status" value="1"/>
</dbReference>
<evidence type="ECO:0000256" key="6">
    <source>
        <dbReference type="ARBA" id="ARBA00022989"/>
    </source>
</evidence>
<comment type="caution">
    <text evidence="12">The sequence shown here is derived from an EMBL/GenBank/DDBJ whole genome shotgun (WGS) entry which is preliminary data.</text>
</comment>
<evidence type="ECO:0000259" key="11">
    <source>
        <dbReference type="PROSITE" id="PS50262"/>
    </source>
</evidence>
<evidence type="ECO:0000256" key="10">
    <source>
        <dbReference type="RuleBase" id="RU363047"/>
    </source>
</evidence>
<accession>A0ABN9AZX3</accession>
<keyword evidence="4 9" id="KW-0812">Transmembrane</keyword>
<evidence type="ECO:0000256" key="9">
    <source>
        <dbReference type="RuleBase" id="RU000688"/>
    </source>
</evidence>
<keyword evidence="3 10" id="KW-0716">Sensory transduction</keyword>
<dbReference type="Proteomes" id="UP001162483">
    <property type="component" value="Unassembled WGS sequence"/>
</dbReference>
<comment type="similarity">
    <text evidence="9">Belongs to the G-protein coupled receptor 1 family.</text>
</comment>
<keyword evidence="6 10" id="KW-1133">Transmembrane helix</keyword>
<feature type="transmembrane region" description="Helical" evidence="10">
    <location>
        <begin position="124"/>
        <end position="142"/>
    </location>
</feature>
<dbReference type="InterPro" id="IPR000276">
    <property type="entry name" value="GPCR_Rhodpsn"/>
</dbReference>
<evidence type="ECO:0000256" key="5">
    <source>
        <dbReference type="ARBA" id="ARBA00022725"/>
    </source>
</evidence>
<evidence type="ECO:0000256" key="7">
    <source>
        <dbReference type="ARBA" id="ARBA00023136"/>
    </source>
</evidence>
<dbReference type="PROSITE" id="PS00237">
    <property type="entry name" value="G_PROTEIN_RECEP_F1_1"/>
    <property type="match status" value="1"/>
</dbReference>
<evidence type="ECO:0000313" key="13">
    <source>
        <dbReference type="Proteomes" id="UP001162483"/>
    </source>
</evidence>
<evidence type="ECO:0000313" key="12">
    <source>
        <dbReference type="EMBL" id="CAI9541034.1"/>
    </source>
</evidence>
<dbReference type="Gene3D" id="1.20.1070.10">
    <property type="entry name" value="Rhodopsin 7-helix transmembrane proteins"/>
    <property type="match status" value="1"/>
</dbReference>
<dbReference type="PROSITE" id="PS50262">
    <property type="entry name" value="G_PROTEIN_RECEP_F1_2"/>
    <property type="match status" value="1"/>
</dbReference>
<evidence type="ECO:0000256" key="2">
    <source>
        <dbReference type="ARBA" id="ARBA00022475"/>
    </source>
</evidence>
<keyword evidence="2 10" id="KW-1003">Cell membrane</keyword>
<evidence type="ECO:0000256" key="3">
    <source>
        <dbReference type="ARBA" id="ARBA00022606"/>
    </source>
</evidence>
<keyword evidence="9" id="KW-0297">G-protein coupled receptor</keyword>
<name>A0ABN9AZX3_9NEOB</name>
<feature type="transmembrane region" description="Helical" evidence="10">
    <location>
        <begin position="7"/>
        <end position="31"/>
    </location>
</feature>
<keyword evidence="9" id="KW-0675">Receptor</keyword>
<proteinExistence type="inferred from homology"/>
<dbReference type="InterPro" id="IPR017452">
    <property type="entry name" value="GPCR_Rhodpsn_7TM"/>
</dbReference>
<evidence type="ECO:0000256" key="1">
    <source>
        <dbReference type="ARBA" id="ARBA00004651"/>
    </source>
</evidence>
<keyword evidence="13" id="KW-1185">Reference proteome</keyword>
<feature type="transmembrane region" description="Helical" evidence="10">
    <location>
        <begin position="37"/>
        <end position="56"/>
    </location>
</feature>
<feature type="transmembrane region" description="Helical" evidence="10">
    <location>
        <begin position="68"/>
        <end position="87"/>
    </location>
</feature>
<comment type="subcellular location">
    <subcellularLocation>
        <location evidence="1 10">Cell membrane</location>
        <topology evidence="1 10">Multi-pass membrane protein</topology>
    </subcellularLocation>
</comment>
<keyword evidence="8 9" id="KW-0807">Transducer</keyword>
<keyword evidence="5 10" id="KW-0552">Olfaction</keyword>
<sequence>MQMCILFFVALFLLYIFTIFGNVFLIAAVFTSPKLHLPMYFFLCNLSFIDLCYSSSSLPKLLSAIFSVRRTVSIIGCLVQMYSAVYLGSAESFLLAVMAYDRYMAIVFPLYYNTIMNWIVCRNIIIIKWAGNFFLSVVPFISRPPVFCTANKLDHFACEMLAVLELACGNLAFYKLTILVVSFFTLVLPLLFIVVSYVLIISSILKIRSTGGRSKAFSTCASHLTVVSVLWNEYQHVYGASEKFFFKSEIYFSHLRCYYSRVKSFDL</sequence>
<dbReference type="PRINTS" id="PR00237">
    <property type="entry name" value="GPCRRHODOPSN"/>
</dbReference>
<dbReference type="PANTHER" id="PTHR26453">
    <property type="entry name" value="OLFACTORY RECEPTOR"/>
    <property type="match status" value="1"/>
</dbReference>